<comment type="caution">
    <text evidence="1">The sequence shown here is derived from an EMBL/GenBank/DDBJ whole genome shotgun (WGS) entry which is preliminary data.</text>
</comment>
<proteinExistence type="predicted"/>
<feature type="non-terminal residue" evidence="1">
    <location>
        <position position="56"/>
    </location>
</feature>
<keyword evidence="2" id="KW-1185">Reference proteome</keyword>
<evidence type="ECO:0000313" key="2">
    <source>
        <dbReference type="Proteomes" id="UP000823775"/>
    </source>
</evidence>
<accession>A0ABS8T1I0</accession>
<evidence type="ECO:0000313" key="1">
    <source>
        <dbReference type="EMBL" id="MCD7465206.1"/>
    </source>
</evidence>
<sequence length="56" mass="6343">IGCTLCQIVVLSAHFLPEGISNHCPVKIAQIHGAKRSRQAFKYRNVWAKHPQFLTK</sequence>
<gene>
    <name evidence="1" type="ORF">HAX54_000784</name>
</gene>
<dbReference type="Proteomes" id="UP000823775">
    <property type="component" value="Unassembled WGS sequence"/>
</dbReference>
<name>A0ABS8T1I0_DATST</name>
<protein>
    <submittedName>
        <fullName evidence="1">Uncharacterized protein</fullName>
    </submittedName>
</protein>
<reference evidence="1 2" key="1">
    <citation type="journal article" date="2021" name="BMC Genomics">
        <title>Datura genome reveals duplications of psychoactive alkaloid biosynthetic genes and high mutation rate following tissue culture.</title>
        <authorList>
            <person name="Rajewski A."/>
            <person name="Carter-House D."/>
            <person name="Stajich J."/>
            <person name="Litt A."/>
        </authorList>
    </citation>
    <scope>NUCLEOTIDE SEQUENCE [LARGE SCALE GENOMIC DNA]</scope>
    <source>
        <strain evidence="1">AR-01</strain>
    </source>
</reference>
<organism evidence="1 2">
    <name type="scientific">Datura stramonium</name>
    <name type="common">Jimsonweed</name>
    <name type="synonym">Common thornapple</name>
    <dbReference type="NCBI Taxonomy" id="4076"/>
    <lineage>
        <taxon>Eukaryota</taxon>
        <taxon>Viridiplantae</taxon>
        <taxon>Streptophyta</taxon>
        <taxon>Embryophyta</taxon>
        <taxon>Tracheophyta</taxon>
        <taxon>Spermatophyta</taxon>
        <taxon>Magnoliopsida</taxon>
        <taxon>eudicotyledons</taxon>
        <taxon>Gunneridae</taxon>
        <taxon>Pentapetalae</taxon>
        <taxon>asterids</taxon>
        <taxon>lamiids</taxon>
        <taxon>Solanales</taxon>
        <taxon>Solanaceae</taxon>
        <taxon>Solanoideae</taxon>
        <taxon>Datureae</taxon>
        <taxon>Datura</taxon>
    </lineage>
</organism>
<dbReference type="EMBL" id="JACEIK010001026">
    <property type="protein sequence ID" value="MCD7465206.1"/>
    <property type="molecule type" value="Genomic_DNA"/>
</dbReference>
<feature type="non-terminal residue" evidence="1">
    <location>
        <position position="1"/>
    </location>
</feature>